<organism evidence="6 7">
    <name type="scientific">Pararhizobium mangrovi</name>
    <dbReference type="NCBI Taxonomy" id="2590452"/>
    <lineage>
        <taxon>Bacteria</taxon>
        <taxon>Pseudomonadati</taxon>
        <taxon>Pseudomonadota</taxon>
        <taxon>Alphaproteobacteria</taxon>
        <taxon>Hyphomicrobiales</taxon>
        <taxon>Rhizobiaceae</taxon>
        <taxon>Rhizobium/Agrobacterium group</taxon>
        <taxon>Pararhizobium</taxon>
    </lineage>
</organism>
<dbReference type="GO" id="GO:0016042">
    <property type="term" value="P:lipid catabolic process"/>
    <property type="evidence" value="ECO:0007669"/>
    <property type="project" value="UniProtKB-UniRule"/>
</dbReference>
<dbReference type="Gene3D" id="3.40.1090.10">
    <property type="entry name" value="Cytosolic phospholipase A2 catalytic domain"/>
    <property type="match status" value="2"/>
</dbReference>
<feature type="active site" description="Proton acceptor" evidence="4">
    <location>
        <position position="212"/>
    </location>
</feature>
<keyword evidence="7" id="KW-1185">Reference proteome</keyword>
<dbReference type="Pfam" id="PF01734">
    <property type="entry name" value="Patatin"/>
    <property type="match status" value="1"/>
</dbReference>
<comment type="caution">
    <text evidence="6">The sequence shown here is derived from an EMBL/GenBank/DDBJ whole genome shotgun (WGS) entry which is preliminary data.</text>
</comment>
<dbReference type="EMBL" id="VHLH01000028">
    <property type="protein sequence ID" value="TPW26628.1"/>
    <property type="molecule type" value="Genomic_DNA"/>
</dbReference>
<feature type="short sequence motif" description="GXGXXG" evidence="4">
    <location>
        <begin position="29"/>
        <end position="34"/>
    </location>
</feature>
<evidence type="ECO:0000256" key="3">
    <source>
        <dbReference type="ARBA" id="ARBA00023098"/>
    </source>
</evidence>
<dbReference type="PANTHER" id="PTHR14226">
    <property type="entry name" value="NEUROPATHY TARGET ESTERASE/SWISS CHEESE D.MELANOGASTER"/>
    <property type="match status" value="1"/>
</dbReference>
<reference evidence="6 7" key="1">
    <citation type="submission" date="2019-06" db="EMBL/GenBank/DDBJ databases">
        <authorList>
            <person name="Li M."/>
        </authorList>
    </citation>
    <scope>NUCLEOTIDE SEQUENCE [LARGE SCALE GENOMIC DNA]</scope>
    <source>
        <strain evidence="6 7">BGMRC6574</strain>
    </source>
</reference>
<proteinExistence type="predicted"/>
<name>A0A506TZK7_9HYPH</name>
<keyword evidence="3 4" id="KW-0443">Lipid metabolism</keyword>
<evidence type="ECO:0000259" key="5">
    <source>
        <dbReference type="PROSITE" id="PS51635"/>
    </source>
</evidence>
<evidence type="ECO:0000256" key="1">
    <source>
        <dbReference type="ARBA" id="ARBA00022801"/>
    </source>
</evidence>
<feature type="short sequence motif" description="GXSXG" evidence="4">
    <location>
        <begin position="57"/>
        <end position="61"/>
    </location>
</feature>
<dbReference type="RefSeq" id="WP_141167753.1">
    <property type="nucleotide sequence ID" value="NZ_VHLH01000028.1"/>
</dbReference>
<feature type="active site" description="Nucleophile" evidence="4">
    <location>
        <position position="59"/>
    </location>
</feature>
<feature type="short sequence motif" description="DGA/G" evidence="4">
    <location>
        <begin position="212"/>
        <end position="214"/>
    </location>
</feature>
<dbReference type="PROSITE" id="PS51635">
    <property type="entry name" value="PNPLA"/>
    <property type="match status" value="1"/>
</dbReference>
<protein>
    <submittedName>
        <fullName evidence="6">Patatin-like phospholipase family protein</fullName>
    </submittedName>
</protein>
<dbReference type="OrthoDB" id="9807112at2"/>
<sequence>MIERASRSEPAGDAGGKATKKTVNLALQGGGAHGAFTWGVLDAILEDGRLEFEGISGTSAGAMNATVLAYGLETGGREGARQALAALWDDISAAGGPFSPLSETPWEAFFSPPVTGSQLAFSFFDTLTRTFSPYELNPLDINPLRDLLARHVDFEALAESRKSKLFLGATNVRTGRVKVFETRHVTLDAVMASACLPFLFKAVEIDGEYYWDGGYMGNPVLFPFFYKCDSRDVLILHVNPLERDAVPTSATEIMNRINEISFNGSLLKELRAIDFVDKLIDQGWLKDEFKDRLKRIHVHSVRSDKALSDLSAASKFNVDHRFLADLFERGRETGKAWLAHNFASIGERSSVSLKHEYLDDGFGGRG</sequence>
<dbReference type="InterPro" id="IPR002641">
    <property type="entry name" value="PNPLA_dom"/>
</dbReference>
<keyword evidence="1 4" id="KW-0378">Hydrolase</keyword>
<evidence type="ECO:0000313" key="7">
    <source>
        <dbReference type="Proteomes" id="UP000320314"/>
    </source>
</evidence>
<dbReference type="InterPro" id="IPR050301">
    <property type="entry name" value="NTE"/>
</dbReference>
<dbReference type="InterPro" id="IPR016035">
    <property type="entry name" value="Acyl_Trfase/lysoPLipase"/>
</dbReference>
<dbReference type="AlphaFoldDB" id="A0A506TZK7"/>
<accession>A0A506TZK7</accession>
<evidence type="ECO:0000256" key="4">
    <source>
        <dbReference type="PROSITE-ProRule" id="PRU01161"/>
    </source>
</evidence>
<gene>
    <name evidence="6" type="ORF">FJU11_14315</name>
</gene>
<feature type="domain" description="PNPLA" evidence="5">
    <location>
        <begin position="25"/>
        <end position="225"/>
    </location>
</feature>
<evidence type="ECO:0000313" key="6">
    <source>
        <dbReference type="EMBL" id="TPW26628.1"/>
    </source>
</evidence>
<evidence type="ECO:0000256" key="2">
    <source>
        <dbReference type="ARBA" id="ARBA00022963"/>
    </source>
</evidence>
<dbReference type="Proteomes" id="UP000320314">
    <property type="component" value="Unassembled WGS sequence"/>
</dbReference>
<dbReference type="SUPFAM" id="SSF52151">
    <property type="entry name" value="FabD/lysophospholipase-like"/>
    <property type="match status" value="1"/>
</dbReference>
<dbReference type="PANTHER" id="PTHR14226:SF78">
    <property type="entry name" value="SLR0060 PROTEIN"/>
    <property type="match status" value="1"/>
</dbReference>
<keyword evidence="2 4" id="KW-0442">Lipid degradation</keyword>
<dbReference type="GO" id="GO:0016787">
    <property type="term" value="F:hydrolase activity"/>
    <property type="evidence" value="ECO:0007669"/>
    <property type="project" value="UniProtKB-UniRule"/>
</dbReference>